<keyword evidence="3" id="KW-1185">Reference proteome</keyword>
<feature type="transmembrane region" description="Helical" evidence="1">
    <location>
        <begin position="157"/>
        <end position="176"/>
    </location>
</feature>
<keyword evidence="1" id="KW-0472">Membrane</keyword>
<keyword evidence="1" id="KW-0812">Transmembrane</keyword>
<name>A0A0W1R630_9EURY</name>
<reference evidence="2 3" key="1">
    <citation type="submission" date="2015-12" db="EMBL/GenBank/DDBJ databases">
        <title>Haloprofundus marisrubri gen. nov., sp. nov., an extremely halophilic archaeon isolated from the Discovery deep brine-seawater interface in the Red Sea.</title>
        <authorList>
            <person name="Zhang G."/>
            <person name="Stingl U."/>
            <person name="Rashid M."/>
        </authorList>
    </citation>
    <scope>NUCLEOTIDE SEQUENCE [LARGE SCALE GENOMIC DNA]</scope>
    <source>
        <strain evidence="2 3">SB9</strain>
    </source>
</reference>
<evidence type="ECO:0000313" key="2">
    <source>
        <dbReference type="EMBL" id="KTG08336.1"/>
    </source>
</evidence>
<accession>A0A0W1R630</accession>
<proteinExistence type="predicted"/>
<comment type="caution">
    <text evidence="2">The sequence shown here is derived from an EMBL/GenBank/DDBJ whole genome shotgun (WGS) entry which is preliminary data.</text>
</comment>
<keyword evidence="1" id="KW-1133">Transmembrane helix</keyword>
<feature type="transmembrane region" description="Helical" evidence="1">
    <location>
        <begin position="104"/>
        <end position="128"/>
    </location>
</feature>
<dbReference type="RefSeq" id="WP_058583056.1">
    <property type="nucleotide sequence ID" value="NZ_LOPU01000031.1"/>
</dbReference>
<dbReference type="STRING" id="1514971.AUR64_19070"/>
<organism evidence="2 3">
    <name type="scientific">Haloprofundus marisrubri</name>
    <dbReference type="NCBI Taxonomy" id="1514971"/>
    <lineage>
        <taxon>Archaea</taxon>
        <taxon>Methanobacteriati</taxon>
        <taxon>Methanobacteriota</taxon>
        <taxon>Stenosarchaea group</taxon>
        <taxon>Halobacteria</taxon>
        <taxon>Halobacteriales</taxon>
        <taxon>Haloferacaceae</taxon>
        <taxon>Haloprofundus</taxon>
    </lineage>
</organism>
<dbReference type="AlphaFoldDB" id="A0A0W1R630"/>
<gene>
    <name evidence="2" type="ORF">AUR64_19070</name>
</gene>
<dbReference type="Proteomes" id="UP000054387">
    <property type="component" value="Unassembled WGS sequence"/>
</dbReference>
<dbReference type="OrthoDB" id="386675at2157"/>
<feature type="transmembrane region" description="Helical" evidence="1">
    <location>
        <begin position="67"/>
        <end position="92"/>
    </location>
</feature>
<protein>
    <submittedName>
        <fullName evidence="2">Uncharacterized protein</fullName>
    </submittedName>
</protein>
<feature type="transmembrane region" description="Helical" evidence="1">
    <location>
        <begin position="34"/>
        <end position="55"/>
    </location>
</feature>
<sequence>MRLRRLTLPLGFAVVGLSYPLPFFLVSARQEPVVLFTVLATCLAAACGTLVWAGAAGSEPSRRRGALVGAMATLVGAVCNGLGMVAVLLAMYPLNGSLLEQTAALLLLSTLVGVLTVPLAAMLGVFVATRPSFGLPPGGESPLSSLSRSPDATFRQLGVLAGIVVLVALGGAVVQYTDPTTPAPAADAPEYAGPDAPAEEQVAQAQARTRAVSHTVTYSTSMYAPNGTLVERVSPFQRVEHDRSSDLVRVSTIAAGSRPDEFVTALYTQDGVWRWESDDTDPETRAIQPMMRPYGIDAYWTAATTDAPGQVVKRTKNTTTIRYSTPTDRMGRPYDTNGSRTVTIDRTSGRLLEIETVHVRESGERVVQTYRYHDYENTTVSRPDLPARPLEWHLYDLLAGPLNGETPLH</sequence>
<dbReference type="EMBL" id="LOPU01000031">
    <property type="protein sequence ID" value="KTG08336.1"/>
    <property type="molecule type" value="Genomic_DNA"/>
</dbReference>
<evidence type="ECO:0000256" key="1">
    <source>
        <dbReference type="SAM" id="Phobius"/>
    </source>
</evidence>
<evidence type="ECO:0000313" key="3">
    <source>
        <dbReference type="Proteomes" id="UP000054387"/>
    </source>
</evidence>